<proteinExistence type="predicted"/>
<dbReference type="HOGENOM" id="CLU_2165426_0_0_14"/>
<gene>
    <name evidence="1" type="ORF">Aocu_08780</name>
</gene>
<dbReference type="PATRIC" id="fig|35623.3.peg.878"/>
<accession>A0A061AH58</accession>
<protein>
    <submittedName>
        <fullName evidence="1">Uncharacterized protein</fullName>
    </submittedName>
</protein>
<dbReference type="KEGG" id="aoc:Aocu_08780"/>
<evidence type="ECO:0000313" key="2">
    <source>
        <dbReference type="Proteomes" id="UP000032434"/>
    </source>
</evidence>
<keyword evidence="2" id="KW-1185">Reference proteome</keyword>
<organism evidence="1 2">
    <name type="scientific">Acholeplasma oculi</name>
    <dbReference type="NCBI Taxonomy" id="35623"/>
    <lineage>
        <taxon>Bacteria</taxon>
        <taxon>Bacillati</taxon>
        <taxon>Mycoplasmatota</taxon>
        <taxon>Mollicutes</taxon>
        <taxon>Acholeplasmatales</taxon>
        <taxon>Acholeplasmataceae</taxon>
        <taxon>Acholeplasma</taxon>
    </lineage>
</organism>
<dbReference type="STRING" id="35623.Aocu_08780"/>
<dbReference type="RefSeq" id="WP_045749424.1">
    <property type="nucleotide sequence ID" value="NZ_FUZK01000001.1"/>
</dbReference>
<dbReference type="InParanoid" id="A0A061AH58"/>
<name>A0A061AH58_9MOLU</name>
<dbReference type="EMBL" id="LK028559">
    <property type="protein sequence ID" value="CDR30951.1"/>
    <property type="molecule type" value="Genomic_DNA"/>
</dbReference>
<reference evidence="2" key="1">
    <citation type="submission" date="2014-05" db="EMBL/GenBank/DDBJ databases">
        <authorList>
            <person name="Kube M."/>
        </authorList>
    </citation>
    <scope>NUCLEOTIDE SEQUENCE [LARGE SCALE GENOMIC DNA]</scope>
</reference>
<dbReference type="Proteomes" id="UP000032434">
    <property type="component" value="Chromosome 1"/>
</dbReference>
<sequence length="110" mass="12673">MTAILKLTIEKITDVESYPGWCVAYFLDSDSNKIEVEDKIPVLFDGELDLLVERLKFGKVETSIPCEVKEKKDGLFMIDISTKRGFEDTNGNHLFWVNKESLIRRSKQQS</sequence>
<dbReference type="AlphaFoldDB" id="A0A061AH58"/>
<evidence type="ECO:0000313" key="1">
    <source>
        <dbReference type="EMBL" id="CDR30951.1"/>
    </source>
</evidence>